<feature type="domain" description="EF-hand" evidence="2">
    <location>
        <begin position="69"/>
        <end position="104"/>
    </location>
</feature>
<protein>
    <recommendedName>
        <fullName evidence="2">EF-hand domain-containing protein</fullName>
    </recommendedName>
</protein>
<name>K0K167_SACES</name>
<evidence type="ECO:0000256" key="1">
    <source>
        <dbReference type="SAM" id="MobiDB-lite"/>
    </source>
</evidence>
<dbReference type="Proteomes" id="UP000006281">
    <property type="component" value="Chromosome"/>
</dbReference>
<dbReference type="PROSITE" id="PS00018">
    <property type="entry name" value="EF_HAND_1"/>
    <property type="match status" value="2"/>
</dbReference>
<dbReference type="KEGG" id="sesp:BN6_40210"/>
<evidence type="ECO:0000313" key="3">
    <source>
        <dbReference type="EMBL" id="CCH31307.1"/>
    </source>
</evidence>
<dbReference type="SUPFAM" id="SSF47473">
    <property type="entry name" value="EF-hand"/>
    <property type="match status" value="1"/>
</dbReference>
<dbReference type="PROSITE" id="PS50222">
    <property type="entry name" value="EF_HAND_2"/>
    <property type="match status" value="1"/>
</dbReference>
<sequence length="237" mass="25482">MGSRGRGGVAGDVVRRGHASGRRRRSSPDRWVLGAGGESGRARTAGPVNHGTSRHVGSQWKELGSMSSEAARRIELFFELLDVDGNGHIDAHDFVLLADRLVRSVPGARPDAREALVVACGSFWAALAAEADDDDDVTVTLDEFRASVSSPDQFADVIEEYADAVSRFGDPDGDDFVTRADFVAMTTAAGFDRDKSGELFDALGATADRIPKHVWYECIRDYYTGAKTSTPGNVMVS</sequence>
<dbReference type="HOGENOM" id="CLU_096804_3_0_11"/>
<dbReference type="InterPro" id="IPR018247">
    <property type="entry name" value="EF_Hand_1_Ca_BS"/>
</dbReference>
<organism evidence="3 4">
    <name type="scientific">Saccharothrix espanaensis (strain ATCC 51144 / DSM 44229 / JCM 9112 / NBRC 15066 / NRRL 15764)</name>
    <dbReference type="NCBI Taxonomy" id="1179773"/>
    <lineage>
        <taxon>Bacteria</taxon>
        <taxon>Bacillati</taxon>
        <taxon>Actinomycetota</taxon>
        <taxon>Actinomycetes</taxon>
        <taxon>Pseudonocardiales</taxon>
        <taxon>Pseudonocardiaceae</taxon>
        <taxon>Saccharothrix</taxon>
    </lineage>
</organism>
<dbReference type="PATRIC" id="fig|1179773.3.peg.4024"/>
<dbReference type="EMBL" id="HE804045">
    <property type="protein sequence ID" value="CCH31307.1"/>
    <property type="molecule type" value="Genomic_DNA"/>
</dbReference>
<dbReference type="eggNOG" id="COG5126">
    <property type="taxonomic scope" value="Bacteria"/>
</dbReference>
<keyword evidence="4" id="KW-1185">Reference proteome</keyword>
<gene>
    <name evidence="3" type="ordered locus">BN6_40210</name>
</gene>
<dbReference type="InterPro" id="IPR002048">
    <property type="entry name" value="EF_hand_dom"/>
</dbReference>
<dbReference type="STRING" id="1179773.BN6_40210"/>
<dbReference type="AlphaFoldDB" id="K0K167"/>
<accession>K0K167</accession>
<dbReference type="InterPro" id="IPR011992">
    <property type="entry name" value="EF-hand-dom_pair"/>
</dbReference>
<reference evidence="3 4" key="1">
    <citation type="journal article" date="2012" name="BMC Genomics">
        <title>Complete genome sequence of Saccharothrix espanaensis DSM 44229T and comparison to the other completely sequenced Pseudonocardiaceae.</title>
        <authorList>
            <person name="Strobel T."/>
            <person name="Al-Dilaimi A."/>
            <person name="Blom J."/>
            <person name="Gessner A."/>
            <person name="Kalinowski J."/>
            <person name="Luzhetska M."/>
            <person name="Puhler A."/>
            <person name="Szczepanowski R."/>
            <person name="Bechthold A."/>
            <person name="Ruckert C."/>
        </authorList>
    </citation>
    <scope>NUCLEOTIDE SEQUENCE [LARGE SCALE GENOMIC DNA]</scope>
    <source>
        <strain evidence="4">ATCC 51144 / DSM 44229 / JCM 9112 / NBRC 15066 / NRRL 15764</strain>
    </source>
</reference>
<evidence type="ECO:0000259" key="2">
    <source>
        <dbReference type="PROSITE" id="PS50222"/>
    </source>
</evidence>
<evidence type="ECO:0000313" key="4">
    <source>
        <dbReference type="Proteomes" id="UP000006281"/>
    </source>
</evidence>
<feature type="compositionally biased region" description="Gly residues" evidence="1">
    <location>
        <begin position="1"/>
        <end position="10"/>
    </location>
</feature>
<proteinExistence type="predicted"/>
<feature type="compositionally biased region" description="Basic residues" evidence="1">
    <location>
        <begin position="16"/>
        <end position="25"/>
    </location>
</feature>
<feature type="region of interest" description="Disordered" evidence="1">
    <location>
        <begin position="1"/>
        <end position="55"/>
    </location>
</feature>
<dbReference type="GO" id="GO:0005509">
    <property type="term" value="F:calcium ion binding"/>
    <property type="evidence" value="ECO:0007669"/>
    <property type="project" value="InterPro"/>
</dbReference>
<dbReference type="Gene3D" id="1.10.238.10">
    <property type="entry name" value="EF-hand"/>
    <property type="match status" value="1"/>
</dbReference>